<organism evidence="23">
    <name type="scientific">hydrothermal vent metagenome</name>
    <dbReference type="NCBI Taxonomy" id="652676"/>
    <lineage>
        <taxon>unclassified sequences</taxon>
        <taxon>metagenomes</taxon>
        <taxon>ecological metagenomes</taxon>
    </lineage>
</organism>
<evidence type="ECO:0000256" key="18">
    <source>
        <dbReference type="ARBA" id="ARBA00023136"/>
    </source>
</evidence>
<keyword evidence="10 22" id="KW-0812">Transmembrane</keyword>
<evidence type="ECO:0000256" key="13">
    <source>
        <dbReference type="ARBA" id="ARBA00022777"/>
    </source>
</evidence>
<keyword evidence="6" id="KW-1003">Cell membrane</keyword>
<dbReference type="PANTHER" id="PTHR34299:SF1">
    <property type="entry name" value="DIACYLGLYCEROL KINASE"/>
    <property type="match status" value="1"/>
</dbReference>
<dbReference type="InterPro" id="IPR000829">
    <property type="entry name" value="DAGK"/>
</dbReference>
<evidence type="ECO:0000256" key="21">
    <source>
        <dbReference type="ARBA" id="ARBA00031546"/>
    </source>
</evidence>
<dbReference type="InterPro" id="IPR033718">
    <property type="entry name" value="DAGK_prok"/>
</dbReference>
<evidence type="ECO:0000256" key="9">
    <source>
        <dbReference type="ARBA" id="ARBA00022679"/>
    </source>
</evidence>
<dbReference type="GO" id="GO:0005886">
    <property type="term" value="C:plasma membrane"/>
    <property type="evidence" value="ECO:0007669"/>
    <property type="project" value="UniProtKB-SubCell"/>
</dbReference>
<proteinExistence type="inferred from homology"/>
<evidence type="ECO:0000256" key="1">
    <source>
        <dbReference type="ARBA" id="ARBA00001946"/>
    </source>
</evidence>
<keyword evidence="18 22" id="KW-0472">Membrane</keyword>
<dbReference type="EC" id="2.7.1.107" evidence="4"/>
<comment type="subcellular location">
    <subcellularLocation>
        <location evidence="2">Cell inner membrane</location>
        <topology evidence="2">Multi-pass membrane protein</topology>
    </subcellularLocation>
</comment>
<evidence type="ECO:0000256" key="11">
    <source>
        <dbReference type="ARBA" id="ARBA00022723"/>
    </source>
</evidence>
<keyword evidence="16 22" id="KW-1133">Transmembrane helix</keyword>
<dbReference type="GO" id="GO:0004143">
    <property type="term" value="F:ATP-dependent diacylglycerol kinase activity"/>
    <property type="evidence" value="ECO:0007669"/>
    <property type="project" value="UniProtKB-EC"/>
</dbReference>
<feature type="transmembrane region" description="Helical" evidence="22">
    <location>
        <begin position="96"/>
        <end position="120"/>
    </location>
</feature>
<comment type="cofactor">
    <cofactor evidence="1">
        <name>Mg(2+)</name>
        <dbReference type="ChEBI" id="CHEBI:18420"/>
    </cofactor>
</comment>
<accession>A0A1W1CV19</accession>
<gene>
    <name evidence="23" type="ORF">MNB_SM-6-189</name>
</gene>
<keyword evidence="12" id="KW-0547">Nucleotide-binding</keyword>
<keyword evidence="14" id="KW-0067">ATP-binding</keyword>
<keyword evidence="9 23" id="KW-0808">Transferase</keyword>
<feature type="transmembrane region" description="Helical" evidence="22">
    <location>
        <begin position="35"/>
        <end position="68"/>
    </location>
</feature>
<keyword evidence="19" id="KW-0594">Phospholipid biosynthesis</keyword>
<keyword evidence="13 23" id="KW-0418">Kinase</keyword>
<dbReference type="EMBL" id="FPHK01000135">
    <property type="protein sequence ID" value="SFV69710.1"/>
    <property type="molecule type" value="Genomic_DNA"/>
</dbReference>
<sequence length="123" mass="13699">MKLNKPKHNLFRNGKYALEGFADIVKNETSFKWQLLMLAVLGTVAWLLPISFGYASILFISLFIPILAEVANSAIERVVDLVTQDYHILAKQAKDAAATLVLLSLIVMLLIWSAVLLLAFNII</sequence>
<evidence type="ECO:0000256" key="17">
    <source>
        <dbReference type="ARBA" id="ARBA00023098"/>
    </source>
</evidence>
<evidence type="ECO:0000256" key="2">
    <source>
        <dbReference type="ARBA" id="ARBA00004429"/>
    </source>
</evidence>
<comment type="similarity">
    <text evidence="3">Belongs to the bacterial diacylglycerol kinase family.</text>
</comment>
<name>A0A1W1CV19_9ZZZZ</name>
<evidence type="ECO:0000256" key="7">
    <source>
        <dbReference type="ARBA" id="ARBA00022516"/>
    </source>
</evidence>
<dbReference type="Pfam" id="PF01219">
    <property type="entry name" value="DAGK_prokar"/>
    <property type="match status" value="1"/>
</dbReference>
<evidence type="ECO:0000256" key="10">
    <source>
        <dbReference type="ARBA" id="ARBA00022692"/>
    </source>
</evidence>
<evidence type="ECO:0000256" key="16">
    <source>
        <dbReference type="ARBA" id="ARBA00022989"/>
    </source>
</evidence>
<keyword evidence="7" id="KW-0444">Lipid biosynthesis</keyword>
<reference evidence="23" key="1">
    <citation type="submission" date="2016-10" db="EMBL/GenBank/DDBJ databases">
        <authorList>
            <person name="de Groot N.N."/>
        </authorList>
    </citation>
    <scope>NUCLEOTIDE SEQUENCE</scope>
</reference>
<dbReference type="GO" id="GO:0006654">
    <property type="term" value="P:phosphatidic acid biosynthetic process"/>
    <property type="evidence" value="ECO:0007669"/>
    <property type="project" value="InterPro"/>
</dbReference>
<evidence type="ECO:0000313" key="23">
    <source>
        <dbReference type="EMBL" id="SFV69710.1"/>
    </source>
</evidence>
<evidence type="ECO:0000256" key="8">
    <source>
        <dbReference type="ARBA" id="ARBA00022519"/>
    </source>
</evidence>
<dbReference type="InterPro" id="IPR036945">
    <property type="entry name" value="DAGK_sf"/>
</dbReference>
<keyword evidence="17" id="KW-0443">Lipid metabolism</keyword>
<dbReference type="PANTHER" id="PTHR34299">
    <property type="entry name" value="DIACYLGLYCEROL KINASE"/>
    <property type="match status" value="1"/>
</dbReference>
<dbReference type="AlphaFoldDB" id="A0A1W1CV19"/>
<keyword evidence="11" id="KW-0479">Metal-binding</keyword>
<keyword evidence="8" id="KW-0997">Cell inner membrane</keyword>
<protein>
    <recommendedName>
        <fullName evidence="5">Diacylglycerol kinase</fullName>
        <ecNumber evidence="4">2.7.1.107</ecNumber>
    </recommendedName>
    <alternativeName>
        <fullName evidence="21">Diglyceride kinase</fullName>
    </alternativeName>
</protein>
<evidence type="ECO:0000256" key="6">
    <source>
        <dbReference type="ARBA" id="ARBA00022475"/>
    </source>
</evidence>
<dbReference type="Gene3D" id="1.10.287.3610">
    <property type="match status" value="1"/>
</dbReference>
<evidence type="ECO:0000256" key="14">
    <source>
        <dbReference type="ARBA" id="ARBA00022840"/>
    </source>
</evidence>
<evidence type="ECO:0000256" key="19">
    <source>
        <dbReference type="ARBA" id="ARBA00023209"/>
    </source>
</evidence>
<dbReference type="GO" id="GO:0046872">
    <property type="term" value="F:metal ion binding"/>
    <property type="evidence" value="ECO:0007669"/>
    <property type="project" value="UniProtKB-KW"/>
</dbReference>
<keyword evidence="15" id="KW-0460">Magnesium</keyword>
<dbReference type="GO" id="GO:0005524">
    <property type="term" value="F:ATP binding"/>
    <property type="evidence" value="ECO:0007669"/>
    <property type="project" value="UniProtKB-KW"/>
</dbReference>
<keyword evidence="20" id="KW-1208">Phospholipid metabolism</keyword>
<evidence type="ECO:0000256" key="3">
    <source>
        <dbReference type="ARBA" id="ARBA00005967"/>
    </source>
</evidence>
<evidence type="ECO:0000256" key="4">
    <source>
        <dbReference type="ARBA" id="ARBA00012133"/>
    </source>
</evidence>
<evidence type="ECO:0000256" key="20">
    <source>
        <dbReference type="ARBA" id="ARBA00023264"/>
    </source>
</evidence>
<dbReference type="CDD" id="cd14264">
    <property type="entry name" value="DAGK_IM"/>
    <property type="match status" value="1"/>
</dbReference>
<evidence type="ECO:0000256" key="15">
    <source>
        <dbReference type="ARBA" id="ARBA00022842"/>
    </source>
</evidence>
<evidence type="ECO:0000256" key="12">
    <source>
        <dbReference type="ARBA" id="ARBA00022741"/>
    </source>
</evidence>
<evidence type="ECO:0000256" key="5">
    <source>
        <dbReference type="ARBA" id="ARBA00017575"/>
    </source>
</evidence>
<evidence type="ECO:0000256" key="22">
    <source>
        <dbReference type="SAM" id="Phobius"/>
    </source>
</evidence>